<dbReference type="Gene3D" id="1.10.3810.10">
    <property type="entry name" value="Biosynthetic peptidoglycan transglycosylase-like"/>
    <property type="match status" value="1"/>
</dbReference>
<dbReference type="PANTHER" id="PTHR32282:SF15">
    <property type="entry name" value="PENICILLIN-BINDING PROTEIN 1C"/>
    <property type="match status" value="1"/>
</dbReference>
<keyword evidence="7 16" id="KW-0808">Transferase</keyword>
<protein>
    <recommendedName>
        <fullName evidence="10">peptidoglycan glycosyltransferase</fullName>
        <ecNumber evidence="10">2.4.99.28</ecNumber>
    </recommendedName>
</protein>
<dbReference type="InterPro" id="IPR011815">
    <property type="entry name" value="PBP_1c"/>
</dbReference>
<evidence type="ECO:0000256" key="10">
    <source>
        <dbReference type="ARBA" id="ARBA00044770"/>
    </source>
</evidence>
<evidence type="ECO:0000256" key="5">
    <source>
        <dbReference type="ARBA" id="ARBA00022670"/>
    </source>
</evidence>
<dbReference type="GO" id="GO:0009252">
    <property type="term" value="P:peptidoglycan biosynthetic process"/>
    <property type="evidence" value="ECO:0007669"/>
    <property type="project" value="InterPro"/>
</dbReference>
<evidence type="ECO:0000256" key="3">
    <source>
        <dbReference type="ARBA" id="ARBA00007739"/>
    </source>
</evidence>
<proteinExistence type="inferred from homology"/>
<dbReference type="InterPro" id="IPR036950">
    <property type="entry name" value="PBP_transglycosylase"/>
</dbReference>
<evidence type="ECO:0000256" key="8">
    <source>
        <dbReference type="ARBA" id="ARBA00022801"/>
    </source>
</evidence>
<dbReference type="EMBL" id="AP023086">
    <property type="protein sequence ID" value="BCD99678.1"/>
    <property type="molecule type" value="Genomic_DNA"/>
</dbReference>
<name>A0AAN2BM04_9GAMM</name>
<evidence type="ECO:0000313" key="16">
    <source>
        <dbReference type="EMBL" id="BCD99678.1"/>
    </source>
</evidence>
<dbReference type="SUPFAM" id="SSF56601">
    <property type="entry name" value="beta-lactamase/transpeptidase-like"/>
    <property type="match status" value="1"/>
</dbReference>
<evidence type="ECO:0000256" key="7">
    <source>
        <dbReference type="ARBA" id="ARBA00022679"/>
    </source>
</evidence>
<comment type="catalytic activity">
    <reaction evidence="11">
        <text>[GlcNAc-(1-&gt;4)-Mur2Ac(oyl-L-Ala-gamma-D-Glu-L-Lys-D-Ala-D-Ala)](n)-di-trans,octa-cis-undecaprenyl diphosphate + beta-D-GlcNAc-(1-&gt;4)-Mur2Ac(oyl-L-Ala-gamma-D-Glu-L-Lys-D-Ala-D-Ala)-di-trans,octa-cis-undecaprenyl diphosphate = [GlcNAc-(1-&gt;4)-Mur2Ac(oyl-L-Ala-gamma-D-Glu-L-Lys-D-Ala-D-Ala)](n+1)-di-trans,octa-cis-undecaprenyl diphosphate + di-trans,octa-cis-undecaprenyl diphosphate + H(+)</text>
        <dbReference type="Rhea" id="RHEA:23708"/>
        <dbReference type="Rhea" id="RHEA-COMP:9602"/>
        <dbReference type="Rhea" id="RHEA-COMP:9603"/>
        <dbReference type="ChEBI" id="CHEBI:15378"/>
        <dbReference type="ChEBI" id="CHEBI:58405"/>
        <dbReference type="ChEBI" id="CHEBI:60033"/>
        <dbReference type="ChEBI" id="CHEBI:78435"/>
        <dbReference type="EC" id="2.4.99.28"/>
    </reaction>
</comment>
<dbReference type="InterPro" id="IPR012338">
    <property type="entry name" value="Beta-lactam/transpept-like"/>
</dbReference>
<dbReference type="Proteomes" id="UP001320119">
    <property type="component" value="Chromosome"/>
</dbReference>
<dbReference type="InterPro" id="IPR023346">
    <property type="entry name" value="Lysozyme-like_dom_sf"/>
</dbReference>
<keyword evidence="4" id="KW-0121">Carboxypeptidase</keyword>
<keyword evidence="17" id="KW-1185">Reference proteome</keyword>
<evidence type="ECO:0000256" key="11">
    <source>
        <dbReference type="ARBA" id="ARBA00049902"/>
    </source>
</evidence>
<dbReference type="InterPro" id="IPR001460">
    <property type="entry name" value="PCN-bd_Tpept"/>
</dbReference>
<keyword evidence="6 16" id="KW-0328">Glycosyltransferase</keyword>
<keyword evidence="8" id="KW-0378">Hydrolase</keyword>
<feature type="domain" description="Glycosyl transferase family 51" evidence="14">
    <location>
        <begin position="64"/>
        <end position="230"/>
    </location>
</feature>
<keyword evidence="9" id="KW-0511">Multifunctional enzyme</keyword>
<evidence type="ECO:0000256" key="1">
    <source>
        <dbReference type="ARBA" id="ARBA00004752"/>
    </source>
</evidence>
<dbReference type="KEGG" id="marq:MARGE09_P3880"/>
<keyword evidence="12" id="KW-1133">Transmembrane helix</keyword>
<dbReference type="GO" id="GO:0006508">
    <property type="term" value="P:proteolysis"/>
    <property type="evidence" value="ECO:0007669"/>
    <property type="project" value="UniProtKB-KW"/>
</dbReference>
<dbReference type="Pfam" id="PF00912">
    <property type="entry name" value="Transgly"/>
    <property type="match status" value="1"/>
</dbReference>
<keyword evidence="12" id="KW-0472">Membrane</keyword>
<comment type="similarity">
    <text evidence="3">In the N-terminal section; belongs to the glycosyltransferase 51 family.</text>
</comment>
<feature type="domain" description="Penicillin-binding protein transpeptidase" evidence="13">
    <location>
        <begin position="307"/>
        <end position="536"/>
    </location>
</feature>
<dbReference type="InterPro" id="IPR050396">
    <property type="entry name" value="Glycosyltr_51/Transpeptidase"/>
</dbReference>
<sequence length="790" mass="87535">MRLNALTKKTKCLLAFIAAGPIAFGVFLLCNQLLPLPMPNTQSDFARVVTDQHGEPLRVFADGNGVWRYPVTQQAVSPLYLQALINYEDRWFYQHPGVNPLSLIRALGQWLMTGDVVSGGSTITMQVARILEPHSRSLFGKCWQMFRALQLEWQFDKNQILELYLNYAPFGGTLEGVQAASFTYFGKSALQLTHAEAAMLAVLPQAPSRLRPDRHPMRAEKARNKVLNRLAAFKVWPNKLIQEAFAEPVIAQFNSHPKMAPLLARRLIQQYPTQQTIKTTVNRQLQRNLERTVKQYIHTFPEGTSAAVLVLNNQNLTVQAYVGSADFNNNARFGHVDMVSAIRSPGSTLKPFLYGIALDQGLIHEQSLLLDVPSEFGQYKPQNFNQGFSGPVSVRAALQRSLNVPAVQVLDALGPNAFYAHLRSAGIKLHTVNNQAANLSLILGGASTSLEDLTQAFAIFGRAGLTQPISYLAASPSPHSTKNNKSPNQARRILSPEAAWITANIMAGASLSHFETRRAIATNTLEIPFKTGTSYGFRDAWVLASTKDLTFGIWVGRPDGTPLTDNYGRQNAVPLLRRVLTLLPAQQLTLPPKPKNVTRNTICWPLGTLKLLQDPNWCMREKSAWLINQQAPANTLADPLDSYWAGNLIKAQLNANGEQTNAQCAQPVHSIKTFAVWPSSLELWLPQKWRRTNVLPPWARQCQQTLALQKLKINGINPNSTLTPSYNGTSLPEITATTTGFNGKLHWFLDGQWRGEGDSFTLSGLENGRHKVSVIDGAGQMDEVVFSVME</sequence>
<comment type="similarity">
    <text evidence="2">In the C-terminal section; belongs to the transpeptidase family.</text>
</comment>
<evidence type="ECO:0000259" key="15">
    <source>
        <dbReference type="Pfam" id="PF06832"/>
    </source>
</evidence>
<dbReference type="NCBIfam" id="TIGR02073">
    <property type="entry name" value="PBP_1c"/>
    <property type="match status" value="1"/>
</dbReference>
<evidence type="ECO:0000256" key="4">
    <source>
        <dbReference type="ARBA" id="ARBA00022645"/>
    </source>
</evidence>
<dbReference type="InterPro" id="IPR009647">
    <property type="entry name" value="PBP_C"/>
</dbReference>
<evidence type="ECO:0000256" key="12">
    <source>
        <dbReference type="SAM" id="Phobius"/>
    </source>
</evidence>
<evidence type="ECO:0000256" key="6">
    <source>
        <dbReference type="ARBA" id="ARBA00022676"/>
    </source>
</evidence>
<evidence type="ECO:0000313" key="17">
    <source>
        <dbReference type="Proteomes" id="UP001320119"/>
    </source>
</evidence>
<dbReference type="GO" id="GO:0004180">
    <property type="term" value="F:carboxypeptidase activity"/>
    <property type="evidence" value="ECO:0007669"/>
    <property type="project" value="UniProtKB-KW"/>
</dbReference>
<dbReference type="GO" id="GO:0030288">
    <property type="term" value="C:outer membrane-bounded periplasmic space"/>
    <property type="evidence" value="ECO:0007669"/>
    <property type="project" value="TreeGrafter"/>
</dbReference>
<evidence type="ECO:0000256" key="2">
    <source>
        <dbReference type="ARBA" id="ARBA00007090"/>
    </source>
</evidence>
<dbReference type="Pfam" id="PF06832">
    <property type="entry name" value="BiPBP_C"/>
    <property type="match status" value="1"/>
</dbReference>
<evidence type="ECO:0000259" key="14">
    <source>
        <dbReference type="Pfam" id="PF00912"/>
    </source>
</evidence>
<dbReference type="InterPro" id="IPR001264">
    <property type="entry name" value="Glyco_trans_51"/>
</dbReference>
<gene>
    <name evidence="16" type="ORF">MARGE09_P3880</name>
</gene>
<dbReference type="Gene3D" id="3.40.710.10">
    <property type="entry name" value="DD-peptidase/beta-lactamase superfamily"/>
    <property type="match status" value="1"/>
</dbReference>
<dbReference type="GO" id="GO:0008955">
    <property type="term" value="F:peptidoglycan glycosyltransferase activity"/>
    <property type="evidence" value="ECO:0007669"/>
    <property type="project" value="UniProtKB-EC"/>
</dbReference>
<comment type="pathway">
    <text evidence="1">Cell wall biogenesis; peptidoglycan biosynthesis.</text>
</comment>
<evidence type="ECO:0000256" key="9">
    <source>
        <dbReference type="ARBA" id="ARBA00023268"/>
    </source>
</evidence>
<dbReference type="AlphaFoldDB" id="A0AAN2BM04"/>
<keyword evidence="5" id="KW-0645">Protease</keyword>
<reference evidence="16 17" key="1">
    <citation type="journal article" date="2022" name="IScience">
        <title>An ultrasensitive nanofiber-based assay for enzymatic hydrolysis and deep-sea microbial degradation of cellulose.</title>
        <authorList>
            <person name="Tsudome M."/>
            <person name="Tachioka M."/>
            <person name="Miyazaki M."/>
            <person name="Uchimura K."/>
            <person name="Tsuda M."/>
            <person name="Takaki Y."/>
            <person name="Deguchi S."/>
        </authorList>
    </citation>
    <scope>NUCLEOTIDE SEQUENCE [LARGE SCALE GENOMIC DNA]</scope>
    <source>
        <strain evidence="16 17">GE09</strain>
    </source>
</reference>
<accession>A0AAN2BM04</accession>
<dbReference type="GO" id="GO:0008658">
    <property type="term" value="F:penicillin binding"/>
    <property type="evidence" value="ECO:0007669"/>
    <property type="project" value="InterPro"/>
</dbReference>
<keyword evidence="12" id="KW-0812">Transmembrane</keyword>
<organism evidence="16 17">
    <name type="scientific">Marinagarivorans cellulosilyticus</name>
    <dbReference type="NCBI Taxonomy" id="2721545"/>
    <lineage>
        <taxon>Bacteria</taxon>
        <taxon>Pseudomonadati</taxon>
        <taxon>Pseudomonadota</taxon>
        <taxon>Gammaproteobacteria</taxon>
        <taxon>Cellvibrionales</taxon>
        <taxon>Cellvibrionaceae</taxon>
        <taxon>Marinagarivorans</taxon>
    </lineage>
</organism>
<feature type="domain" description="Penicillin-binding C-terminal" evidence="15">
    <location>
        <begin position="702"/>
        <end position="786"/>
    </location>
</feature>
<dbReference type="SUPFAM" id="SSF53955">
    <property type="entry name" value="Lysozyme-like"/>
    <property type="match status" value="1"/>
</dbReference>
<evidence type="ECO:0000259" key="13">
    <source>
        <dbReference type="Pfam" id="PF00905"/>
    </source>
</evidence>
<dbReference type="EC" id="2.4.99.28" evidence="10"/>
<feature type="transmembrane region" description="Helical" evidence="12">
    <location>
        <begin position="12"/>
        <end position="34"/>
    </location>
</feature>
<dbReference type="PANTHER" id="PTHR32282">
    <property type="entry name" value="BINDING PROTEIN TRANSPEPTIDASE, PUTATIVE-RELATED"/>
    <property type="match status" value="1"/>
</dbReference>
<dbReference type="Pfam" id="PF00905">
    <property type="entry name" value="Transpeptidase"/>
    <property type="match status" value="1"/>
</dbReference>